<dbReference type="InterPro" id="IPR035908">
    <property type="entry name" value="F0_ATP_A_sf"/>
</dbReference>
<keyword evidence="10" id="KW-0066">ATP synthesis</keyword>
<comment type="subcellular location">
    <subcellularLocation>
        <location evidence="1">Membrane</location>
        <topology evidence="1">Multi-pass membrane protein</topology>
    </subcellularLocation>
    <subcellularLocation>
        <location evidence="11">Mitochondrion inner membrane</location>
        <topology evidence="11">Multi-pass membrane protein</topology>
    </subcellularLocation>
</comment>
<geneLocation type="mitochondrion" evidence="13"/>
<evidence type="ECO:0000313" key="13">
    <source>
        <dbReference type="EMBL" id="APX39118.1"/>
    </source>
</evidence>
<evidence type="ECO:0000256" key="8">
    <source>
        <dbReference type="ARBA" id="ARBA00023065"/>
    </source>
</evidence>
<evidence type="ECO:0000256" key="2">
    <source>
        <dbReference type="ARBA" id="ARBA00006810"/>
    </source>
</evidence>
<keyword evidence="5 12" id="KW-0812">Transmembrane</keyword>
<keyword evidence="7 12" id="KW-1133">Transmembrane helix</keyword>
<dbReference type="Gene3D" id="1.20.120.220">
    <property type="entry name" value="ATP synthase, F0 complex, subunit A"/>
    <property type="match status" value="1"/>
</dbReference>
<evidence type="ECO:0000256" key="10">
    <source>
        <dbReference type="ARBA" id="ARBA00023310"/>
    </source>
</evidence>
<dbReference type="GO" id="GO:0046933">
    <property type="term" value="F:proton-transporting ATP synthase activity, rotational mechanism"/>
    <property type="evidence" value="ECO:0007669"/>
    <property type="project" value="TreeGrafter"/>
</dbReference>
<keyword evidence="3" id="KW-0813">Transport</keyword>
<keyword evidence="8" id="KW-0406">Ion transport</keyword>
<keyword evidence="4" id="KW-0138">CF(0)</keyword>
<evidence type="ECO:0000256" key="1">
    <source>
        <dbReference type="ARBA" id="ARBA00004141"/>
    </source>
</evidence>
<evidence type="ECO:0000256" key="6">
    <source>
        <dbReference type="ARBA" id="ARBA00022781"/>
    </source>
</evidence>
<dbReference type="PRINTS" id="PR00123">
    <property type="entry name" value="ATPASEA"/>
</dbReference>
<proteinExistence type="inferred from homology"/>
<evidence type="ECO:0000256" key="7">
    <source>
        <dbReference type="ARBA" id="ARBA00022989"/>
    </source>
</evidence>
<gene>
    <name evidence="13" type="primary">ATP6</name>
</gene>
<evidence type="ECO:0000256" key="3">
    <source>
        <dbReference type="ARBA" id="ARBA00022448"/>
    </source>
</evidence>
<dbReference type="InterPro" id="IPR000568">
    <property type="entry name" value="ATP_synth_F0_asu"/>
</dbReference>
<evidence type="ECO:0000256" key="9">
    <source>
        <dbReference type="ARBA" id="ARBA00023136"/>
    </source>
</evidence>
<protein>
    <recommendedName>
        <fullName evidence="11">ATP synthase subunit a</fullName>
    </recommendedName>
</protein>
<comment type="similarity">
    <text evidence="2">Belongs to the ATPase A chain family.</text>
</comment>
<evidence type="ECO:0000256" key="12">
    <source>
        <dbReference type="SAM" id="Phobius"/>
    </source>
</evidence>
<name>A0A1P8NLW5_DREPO</name>
<organism evidence="13">
    <name type="scientific">Dreissena polymorpha</name>
    <name type="common">Zebra mussel</name>
    <name type="synonym">Mytilus polymorpha</name>
    <dbReference type="NCBI Taxonomy" id="45954"/>
    <lineage>
        <taxon>Eukaryota</taxon>
        <taxon>Metazoa</taxon>
        <taxon>Spiralia</taxon>
        <taxon>Lophotrochozoa</taxon>
        <taxon>Mollusca</taxon>
        <taxon>Bivalvia</taxon>
        <taxon>Autobranchia</taxon>
        <taxon>Heteroconchia</taxon>
        <taxon>Euheterodonta</taxon>
        <taxon>Imparidentia</taxon>
        <taxon>Neoheterodontei</taxon>
        <taxon>Myida</taxon>
        <taxon>Dreissenoidea</taxon>
        <taxon>Dreissenidae</taxon>
        <taxon>Dreissena</taxon>
    </lineage>
</organism>
<feature type="transmembrane region" description="Helical" evidence="12">
    <location>
        <begin position="15"/>
        <end position="38"/>
    </location>
</feature>
<dbReference type="AlphaFoldDB" id="A0A1P8NLW5"/>
<dbReference type="GO" id="GO:0045259">
    <property type="term" value="C:proton-transporting ATP synthase complex"/>
    <property type="evidence" value="ECO:0007669"/>
    <property type="project" value="UniProtKB-KW"/>
</dbReference>
<evidence type="ECO:0000256" key="5">
    <source>
        <dbReference type="ARBA" id="ARBA00022692"/>
    </source>
</evidence>
<reference evidence="13" key="1">
    <citation type="journal article" date="2017" name="Hydrobiologia">
        <title>Next-generation sequencing of Dreissena polymorpha transcriptome sheds light on its mitochondrial DNA.</title>
        <authorList>
            <person name="Soroka M."/>
            <person name="Rymaszewska A."/>
            <person name="Sanko T."/>
            <person name="Przylucka A."/>
            <person name="Lubosny M."/>
            <person name="Smietanka B."/>
            <person name="Burzynski A."/>
        </authorList>
    </citation>
    <scope>NUCLEOTIDE SEQUENCE</scope>
</reference>
<feature type="transmembrane region" description="Helical" evidence="12">
    <location>
        <begin position="218"/>
        <end position="234"/>
    </location>
</feature>
<dbReference type="PANTHER" id="PTHR11410:SF0">
    <property type="entry name" value="ATP SYNTHASE SUBUNIT A"/>
    <property type="match status" value="1"/>
</dbReference>
<evidence type="ECO:0000256" key="4">
    <source>
        <dbReference type="ARBA" id="ARBA00022547"/>
    </source>
</evidence>
<dbReference type="Pfam" id="PF00119">
    <property type="entry name" value="ATP-synt_A"/>
    <property type="match status" value="1"/>
</dbReference>
<feature type="transmembrane region" description="Helical" evidence="12">
    <location>
        <begin position="106"/>
        <end position="125"/>
    </location>
</feature>
<evidence type="ECO:0000256" key="11">
    <source>
        <dbReference type="RuleBase" id="RU004450"/>
    </source>
</evidence>
<dbReference type="EMBL" id="KY091877">
    <property type="protein sequence ID" value="APX39118.1"/>
    <property type="molecule type" value="Genomic_DNA"/>
</dbReference>
<feature type="transmembrane region" description="Helical" evidence="12">
    <location>
        <begin position="146"/>
        <end position="164"/>
    </location>
</feature>
<keyword evidence="9 12" id="KW-0472">Membrane</keyword>
<dbReference type="GO" id="GO:0005743">
    <property type="term" value="C:mitochondrial inner membrane"/>
    <property type="evidence" value="ECO:0007669"/>
    <property type="project" value="UniProtKB-SubCell"/>
</dbReference>
<keyword evidence="6" id="KW-0375">Hydrogen ion transport</keyword>
<feature type="transmembrane region" description="Helical" evidence="12">
    <location>
        <begin position="170"/>
        <end position="187"/>
    </location>
</feature>
<dbReference type="PANTHER" id="PTHR11410">
    <property type="entry name" value="ATP SYNTHASE SUBUNIT A"/>
    <property type="match status" value="1"/>
</dbReference>
<feature type="transmembrane region" description="Helical" evidence="12">
    <location>
        <begin position="75"/>
        <end position="94"/>
    </location>
</feature>
<keyword evidence="13" id="KW-0496">Mitochondrion</keyword>
<sequence>MFADIFSAWDYTSGVGFSIITSLLLGWMGVFFVLLFWLSTISGLLPTRVEASVLKVVNVCSNLYESKGNSKTDPATAGFFTALYVTLLFFNMSGHLPGFYRISSEIFMIVNIAMAMVLAGHLMYFSPQWFNYFSIFVKDLIQYRSIAIVVAIADLISMISRPIILAVRLFMNIMVGQLVISSVYAILQPAILKAMYISVLLKALICTGLSFWEMGVGIFQATLFVYLCLVYRGDGSYQS</sequence>
<accession>A0A1P8NLW5</accession>
<dbReference type="CDD" id="cd00310">
    <property type="entry name" value="ATP-synt_Fo_a_6"/>
    <property type="match status" value="1"/>
</dbReference>
<dbReference type="SUPFAM" id="SSF81336">
    <property type="entry name" value="F1F0 ATP synthase subunit A"/>
    <property type="match status" value="1"/>
</dbReference>
<dbReference type="InterPro" id="IPR045083">
    <property type="entry name" value="ATP_synth_F0_asu_bact/mt"/>
</dbReference>